<evidence type="ECO:0000313" key="1">
    <source>
        <dbReference type="EMBL" id="CAL7940460.1"/>
    </source>
</evidence>
<reference evidence="1 2" key="1">
    <citation type="submission" date="2024-08" db="EMBL/GenBank/DDBJ databases">
        <authorList>
            <person name="Will J Nash"/>
            <person name="Angela Man"/>
            <person name="Seanna McTaggart"/>
            <person name="Kendall Baker"/>
            <person name="Tom Barker"/>
            <person name="Leah Catchpole"/>
            <person name="Alex Durrant"/>
            <person name="Karim Gharbi"/>
            <person name="Naomi Irish"/>
            <person name="Gemy Kaithakottil"/>
            <person name="Debby Ku"/>
            <person name="Aaliyah Providence"/>
            <person name="Felix Shaw"/>
            <person name="David Swarbreck"/>
            <person name="Chris Watkins"/>
            <person name="Ann M. McCartney"/>
            <person name="Giulio Formenti"/>
            <person name="Alice Mouton"/>
            <person name="Noel Vella"/>
            <person name="Bjorn M von Reumont"/>
            <person name="Adriana Vella"/>
            <person name="Wilfried Haerty"/>
        </authorList>
    </citation>
    <scope>NUCLEOTIDE SEQUENCE [LARGE SCALE GENOMIC DNA]</scope>
</reference>
<organism evidence="1 2">
    <name type="scientific">Xylocopa violacea</name>
    <name type="common">Violet carpenter bee</name>
    <name type="synonym">Apis violacea</name>
    <dbReference type="NCBI Taxonomy" id="135666"/>
    <lineage>
        <taxon>Eukaryota</taxon>
        <taxon>Metazoa</taxon>
        <taxon>Ecdysozoa</taxon>
        <taxon>Arthropoda</taxon>
        <taxon>Hexapoda</taxon>
        <taxon>Insecta</taxon>
        <taxon>Pterygota</taxon>
        <taxon>Neoptera</taxon>
        <taxon>Endopterygota</taxon>
        <taxon>Hymenoptera</taxon>
        <taxon>Apocrita</taxon>
        <taxon>Aculeata</taxon>
        <taxon>Apoidea</taxon>
        <taxon>Anthophila</taxon>
        <taxon>Apidae</taxon>
        <taxon>Xylocopa</taxon>
        <taxon>Xylocopa</taxon>
    </lineage>
</organism>
<name>A0ABP1NHJ3_XYLVO</name>
<protein>
    <submittedName>
        <fullName evidence="1">Uncharacterized protein</fullName>
    </submittedName>
</protein>
<comment type="caution">
    <text evidence="1">The sequence shown here is derived from an EMBL/GenBank/DDBJ whole genome shotgun (WGS) entry which is preliminary data.</text>
</comment>
<dbReference type="EMBL" id="CAXAJV020001290">
    <property type="protein sequence ID" value="CAL7940460.1"/>
    <property type="molecule type" value="Genomic_DNA"/>
</dbReference>
<proteinExistence type="predicted"/>
<keyword evidence="2" id="KW-1185">Reference proteome</keyword>
<accession>A0ABP1NHJ3</accession>
<sequence length="99" mass="10975">MALHTEKEIQITLIAISEISLKIKNELNLLNSLLQKDGPLQTAVINAIAKLIAVAQKLNIDVEDILSNNESENKLQSNFRSIMSSVSLQEKLSNCLNNM</sequence>
<gene>
    <name evidence="1" type="ORF">XYLVIOL_LOCUS4502</name>
</gene>
<evidence type="ECO:0000313" key="2">
    <source>
        <dbReference type="Proteomes" id="UP001642520"/>
    </source>
</evidence>
<dbReference type="Proteomes" id="UP001642520">
    <property type="component" value="Unassembled WGS sequence"/>
</dbReference>